<dbReference type="PANTHER" id="PTHR30055">
    <property type="entry name" value="HTH-TYPE TRANSCRIPTIONAL REGULATOR RUTR"/>
    <property type="match status" value="1"/>
</dbReference>
<dbReference type="SUPFAM" id="SSF46689">
    <property type="entry name" value="Homeodomain-like"/>
    <property type="match status" value="1"/>
</dbReference>
<dbReference type="GO" id="GO:0003700">
    <property type="term" value="F:DNA-binding transcription factor activity"/>
    <property type="evidence" value="ECO:0007669"/>
    <property type="project" value="TreeGrafter"/>
</dbReference>
<gene>
    <name evidence="7" type="ORF">H9830_08660</name>
</gene>
<dbReference type="InterPro" id="IPR009057">
    <property type="entry name" value="Homeodomain-like_sf"/>
</dbReference>
<dbReference type="InterPro" id="IPR004111">
    <property type="entry name" value="Repressor_TetR_C"/>
</dbReference>
<proteinExistence type="predicted"/>
<dbReference type="AlphaFoldDB" id="A0A9D2C8M9"/>
<dbReference type="InterPro" id="IPR050109">
    <property type="entry name" value="HTH-type_TetR-like_transc_reg"/>
</dbReference>
<feature type="region of interest" description="Disordered" evidence="5">
    <location>
        <begin position="268"/>
        <end position="313"/>
    </location>
</feature>
<protein>
    <submittedName>
        <fullName evidence="7">TetR/AcrR family transcriptional regulator</fullName>
    </submittedName>
</protein>
<evidence type="ECO:0000313" key="7">
    <source>
        <dbReference type="EMBL" id="HIY66331.1"/>
    </source>
</evidence>
<dbReference type="Gene3D" id="1.10.10.60">
    <property type="entry name" value="Homeodomain-like"/>
    <property type="match status" value="1"/>
</dbReference>
<dbReference type="InterPro" id="IPR001647">
    <property type="entry name" value="HTH_TetR"/>
</dbReference>
<feature type="domain" description="HTH tetR-type" evidence="6">
    <location>
        <begin position="26"/>
        <end position="86"/>
    </location>
</feature>
<keyword evidence="3" id="KW-0804">Transcription</keyword>
<evidence type="ECO:0000256" key="4">
    <source>
        <dbReference type="PROSITE-ProRule" id="PRU00335"/>
    </source>
</evidence>
<organism evidence="7 8">
    <name type="scientific">Candidatus Agrococcus pullicola</name>
    <dbReference type="NCBI Taxonomy" id="2838429"/>
    <lineage>
        <taxon>Bacteria</taxon>
        <taxon>Bacillati</taxon>
        <taxon>Actinomycetota</taxon>
        <taxon>Actinomycetes</taxon>
        <taxon>Micrococcales</taxon>
        <taxon>Microbacteriaceae</taxon>
        <taxon>Agrococcus</taxon>
    </lineage>
</organism>
<name>A0A9D2C8M9_9MICO</name>
<keyword evidence="2 4" id="KW-0238">DNA-binding</keyword>
<dbReference type="Pfam" id="PF00440">
    <property type="entry name" value="TetR_N"/>
    <property type="match status" value="1"/>
</dbReference>
<reference evidence="7" key="2">
    <citation type="submission" date="2021-04" db="EMBL/GenBank/DDBJ databases">
        <authorList>
            <person name="Gilroy R."/>
        </authorList>
    </citation>
    <scope>NUCLEOTIDE SEQUENCE</scope>
    <source>
        <strain evidence="7">ChiGjej1B1-98</strain>
    </source>
</reference>
<dbReference type="InterPro" id="IPR036271">
    <property type="entry name" value="Tet_transcr_reg_TetR-rel_C_sf"/>
</dbReference>
<sequence length="313" mass="34679">MSDDVSRVIALAWGAEAAPQRGPKRELSLERIVEAAIEIADAEGLQAVTMQRVAQTFGYTTMAMYRYVANKDDLYRLMADAAVRGTMAIDDGDWRLGLEQWAMWMLEMYTTHPWLLDIPLSTESLFMPEQTRVVDSALRAMRTLPAQHDDKLFLLMFLSTLVRGHAALMREISRPDAVATEATKALVRDAVLTGRYPDLAPLVESGSYLVAPAEASDPGSVAAQDLAMSLRVWFEGVAAVYPEGVEDEVQADGGVEQTPEQALEAAEHELESVTELRKATQKRVRELEKREASVRKTRDTAKEAAKAAAKLRR</sequence>
<dbReference type="Proteomes" id="UP000824005">
    <property type="component" value="Unassembled WGS sequence"/>
</dbReference>
<keyword evidence="1" id="KW-0805">Transcription regulation</keyword>
<evidence type="ECO:0000313" key="8">
    <source>
        <dbReference type="Proteomes" id="UP000824005"/>
    </source>
</evidence>
<feature type="compositionally biased region" description="Basic and acidic residues" evidence="5">
    <location>
        <begin position="268"/>
        <end position="305"/>
    </location>
</feature>
<feature type="DNA-binding region" description="H-T-H motif" evidence="4">
    <location>
        <begin position="49"/>
        <end position="68"/>
    </location>
</feature>
<evidence type="ECO:0000256" key="3">
    <source>
        <dbReference type="ARBA" id="ARBA00023163"/>
    </source>
</evidence>
<dbReference type="GO" id="GO:0000976">
    <property type="term" value="F:transcription cis-regulatory region binding"/>
    <property type="evidence" value="ECO:0007669"/>
    <property type="project" value="TreeGrafter"/>
</dbReference>
<evidence type="ECO:0000259" key="6">
    <source>
        <dbReference type="PROSITE" id="PS50977"/>
    </source>
</evidence>
<dbReference type="GO" id="GO:0045892">
    <property type="term" value="P:negative regulation of DNA-templated transcription"/>
    <property type="evidence" value="ECO:0007669"/>
    <property type="project" value="InterPro"/>
</dbReference>
<evidence type="ECO:0000256" key="2">
    <source>
        <dbReference type="ARBA" id="ARBA00023125"/>
    </source>
</evidence>
<comment type="caution">
    <text evidence="7">The sequence shown here is derived from an EMBL/GenBank/DDBJ whole genome shotgun (WGS) entry which is preliminary data.</text>
</comment>
<reference evidence="7" key="1">
    <citation type="journal article" date="2021" name="PeerJ">
        <title>Extensive microbial diversity within the chicken gut microbiome revealed by metagenomics and culture.</title>
        <authorList>
            <person name="Gilroy R."/>
            <person name="Ravi A."/>
            <person name="Getino M."/>
            <person name="Pursley I."/>
            <person name="Horton D.L."/>
            <person name="Alikhan N.F."/>
            <person name="Baker D."/>
            <person name="Gharbi K."/>
            <person name="Hall N."/>
            <person name="Watson M."/>
            <person name="Adriaenssens E.M."/>
            <person name="Foster-Nyarko E."/>
            <person name="Jarju S."/>
            <person name="Secka A."/>
            <person name="Antonio M."/>
            <person name="Oren A."/>
            <person name="Chaudhuri R.R."/>
            <person name="La Ragione R."/>
            <person name="Hildebrand F."/>
            <person name="Pallen M.J."/>
        </authorList>
    </citation>
    <scope>NUCLEOTIDE SEQUENCE</scope>
    <source>
        <strain evidence="7">ChiGjej1B1-98</strain>
    </source>
</reference>
<dbReference type="PROSITE" id="PS50977">
    <property type="entry name" value="HTH_TETR_2"/>
    <property type="match status" value="1"/>
</dbReference>
<evidence type="ECO:0000256" key="1">
    <source>
        <dbReference type="ARBA" id="ARBA00023015"/>
    </source>
</evidence>
<dbReference type="EMBL" id="DXDC01000262">
    <property type="protein sequence ID" value="HIY66331.1"/>
    <property type="molecule type" value="Genomic_DNA"/>
</dbReference>
<dbReference type="Pfam" id="PF02909">
    <property type="entry name" value="TetR_C_1"/>
    <property type="match status" value="1"/>
</dbReference>
<evidence type="ECO:0000256" key="5">
    <source>
        <dbReference type="SAM" id="MobiDB-lite"/>
    </source>
</evidence>
<accession>A0A9D2C8M9</accession>
<dbReference type="Gene3D" id="1.10.357.10">
    <property type="entry name" value="Tetracycline Repressor, domain 2"/>
    <property type="match status" value="1"/>
</dbReference>
<dbReference type="SUPFAM" id="SSF48498">
    <property type="entry name" value="Tetracyclin repressor-like, C-terminal domain"/>
    <property type="match status" value="1"/>
</dbReference>
<dbReference type="PANTHER" id="PTHR30055:SF151">
    <property type="entry name" value="TRANSCRIPTIONAL REGULATORY PROTEIN"/>
    <property type="match status" value="1"/>
</dbReference>